<dbReference type="SUPFAM" id="SSF54695">
    <property type="entry name" value="POZ domain"/>
    <property type="match status" value="1"/>
</dbReference>
<reference evidence="5" key="1">
    <citation type="submission" date="2020-08" db="EMBL/GenBank/DDBJ databases">
        <title>Genome sequencing and assembly of the red palm weevil Rhynchophorus ferrugineus.</title>
        <authorList>
            <person name="Dias G.B."/>
            <person name="Bergman C.M."/>
            <person name="Manee M."/>
        </authorList>
    </citation>
    <scope>NUCLEOTIDE SEQUENCE</scope>
    <source>
        <strain evidence="5">AA-2017</strain>
        <tissue evidence="5">Whole larva</tissue>
    </source>
</reference>
<dbReference type="InterPro" id="IPR000210">
    <property type="entry name" value="BTB/POZ_dom"/>
</dbReference>
<dbReference type="Gene3D" id="1.25.40.420">
    <property type="match status" value="1"/>
</dbReference>
<keyword evidence="3" id="KW-0732">Signal</keyword>
<dbReference type="InterPro" id="IPR011705">
    <property type="entry name" value="BACK"/>
</dbReference>
<dbReference type="Pfam" id="PF00754">
    <property type="entry name" value="F5_F8_type_C"/>
    <property type="match status" value="2"/>
</dbReference>
<feature type="region of interest" description="Disordered" evidence="2">
    <location>
        <begin position="822"/>
        <end position="849"/>
    </location>
</feature>
<dbReference type="FunFam" id="3.30.710.10:FF:000042">
    <property type="entry name" value="BTB/POZ domain-containing protein 9"/>
    <property type="match status" value="1"/>
</dbReference>
<evidence type="ECO:0000313" key="6">
    <source>
        <dbReference type="Proteomes" id="UP000625711"/>
    </source>
</evidence>
<evidence type="ECO:0000256" key="1">
    <source>
        <dbReference type="ARBA" id="ARBA00020216"/>
    </source>
</evidence>
<proteinExistence type="predicted"/>
<dbReference type="PROSITE" id="PS50097">
    <property type="entry name" value="BTB"/>
    <property type="match status" value="1"/>
</dbReference>
<dbReference type="AlphaFoldDB" id="A0A834ID22"/>
<dbReference type="InterPro" id="IPR011333">
    <property type="entry name" value="SKP1/BTB/POZ_sf"/>
</dbReference>
<dbReference type="CDD" id="cd14822">
    <property type="entry name" value="BACK_BTBD9"/>
    <property type="match status" value="1"/>
</dbReference>
<dbReference type="CDD" id="cd18287">
    <property type="entry name" value="BTB_POZ_BTBD9"/>
    <property type="match status" value="1"/>
</dbReference>
<dbReference type="Gene3D" id="2.60.120.260">
    <property type="entry name" value="Galactose-binding domain-like"/>
    <property type="match status" value="2"/>
</dbReference>
<evidence type="ECO:0000256" key="3">
    <source>
        <dbReference type="SAM" id="SignalP"/>
    </source>
</evidence>
<dbReference type="InterPro" id="IPR052407">
    <property type="entry name" value="BTB_POZ_domain_cont_9"/>
</dbReference>
<dbReference type="GO" id="GO:0008344">
    <property type="term" value="P:adult locomotory behavior"/>
    <property type="evidence" value="ECO:0007669"/>
    <property type="project" value="TreeGrafter"/>
</dbReference>
<protein>
    <recommendedName>
        <fullName evidence="1">BTB/POZ domain-containing protein 9</fullName>
    </recommendedName>
</protein>
<dbReference type="InterPro" id="IPR008979">
    <property type="entry name" value="Galactose-bd-like_sf"/>
</dbReference>
<evidence type="ECO:0000256" key="2">
    <source>
        <dbReference type="SAM" id="MobiDB-lite"/>
    </source>
</evidence>
<feature type="domain" description="BTB" evidence="4">
    <location>
        <begin position="282"/>
        <end position="349"/>
    </location>
</feature>
<dbReference type="FunFam" id="2.60.120.260:FF:000051">
    <property type="entry name" value="BTB/POZ domain-containing protein 9"/>
    <property type="match status" value="1"/>
</dbReference>
<feature type="compositionally biased region" description="Polar residues" evidence="2">
    <location>
        <begin position="824"/>
        <end position="840"/>
    </location>
</feature>
<dbReference type="PANTHER" id="PTHR46306">
    <property type="entry name" value="BTB/POZ DOMAIN-CONTAINING PROTEIN 9"/>
    <property type="match status" value="1"/>
</dbReference>
<dbReference type="EMBL" id="JAACXV010013941">
    <property type="protein sequence ID" value="KAF7271602.1"/>
    <property type="molecule type" value="Genomic_DNA"/>
</dbReference>
<dbReference type="OrthoDB" id="9997739at2759"/>
<accession>A0A834ID22</accession>
<dbReference type="SMART" id="SM00875">
    <property type="entry name" value="BACK"/>
    <property type="match status" value="1"/>
</dbReference>
<organism evidence="5 6">
    <name type="scientific">Rhynchophorus ferrugineus</name>
    <name type="common">Red palm weevil</name>
    <name type="synonym">Curculio ferrugineus</name>
    <dbReference type="NCBI Taxonomy" id="354439"/>
    <lineage>
        <taxon>Eukaryota</taxon>
        <taxon>Metazoa</taxon>
        <taxon>Ecdysozoa</taxon>
        <taxon>Arthropoda</taxon>
        <taxon>Hexapoda</taxon>
        <taxon>Insecta</taxon>
        <taxon>Pterygota</taxon>
        <taxon>Neoptera</taxon>
        <taxon>Endopterygota</taxon>
        <taxon>Coleoptera</taxon>
        <taxon>Polyphaga</taxon>
        <taxon>Cucujiformia</taxon>
        <taxon>Curculionidae</taxon>
        <taxon>Dryophthorinae</taxon>
        <taxon>Rhynchophorus</taxon>
    </lineage>
</organism>
<dbReference type="Pfam" id="PF00651">
    <property type="entry name" value="BTB"/>
    <property type="match status" value="1"/>
</dbReference>
<dbReference type="GO" id="GO:0050804">
    <property type="term" value="P:modulation of chemical synaptic transmission"/>
    <property type="evidence" value="ECO:0007669"/>
    <property type="project" value="TreeGrafter"/>
</dbReference>
<dbReference type="FunFam" id="1.25.40.420:FF:000005">
    <property type="entry name" value="BTB/POZ domain-containing protein 9"/>
    <property type="match status" value="1"/>
</dbReference>
<evidence type="ECO:0000313" key="5">
    <source>
        <dbReference type="EMBL" id="KAF7271602.1"/>
    </source>
</evidence>
<feature type="chain" id="PRO_5032293539" description="BTB/POZ domain-containing protein 9" evidence="3">
    <location>
        <begin position="26"/>
        <end position="849"/>
    </location>
</feature>
<dbReference type="Pfam" id="PF07707">
    <property type="entry name" value="BACK"/>
    <property type="match status" value="1"/>
</dbReference>
<dbReference type="InterPro" id="IPR056290">
    <property type="entry name" value="CEPT76/DRC7_peptidase-like_dom"/>
</dbReference>
<dbReference type="InterPro" id="IPR000421">
    <property type="entry name" value="FA58C"/>
</dbReference>
<sequence length="849" mass="96449">MLTHPVKACFIFFVIIGEGIPQGNTAYVLICEESKDNKEPGYFIMDVIRNEKISLLDPLCPLQRVYCLINGYNIWANIQRTDNTALLRFDLDRRSDWSALFDVNVTAPSIFVNNRVNFSTIIDITTLETQLERKIKRAFSRWRATNRTTFHHRVTTALKNCLKTFEQNVVVCKNNVDILSDINKMFSHSSITGVLLNVPFSDVSHILKQIKQTQTHVQLPETTEFVLAVKMKSYPGQPNMSSSHQYLKASSSKSVTTRLGDIEHLPQLSENLSSLCLSHEYSDIILVVEGQKLYAHKVILAARSEYFRALLYGGLKESTQSEIILPDAPLKAFKILLKYIYTGHMFLMTLKEDVVLDTLGLAHQYGFEELEVAISDILKQLLALRNVCAILDTAHLYGLEKLVGVCHTFLDKHASEILLHESFVALSQTALVDLLQRDSFFAPEVEIFRGVCNWCKANEDPDDRVMKCVRLPLMSVTDLLSVVRPAGLVKPDALLDAIADRTHCRTNSLPYRGQLVIDENVACPQTGSKVVAGELSEYLLDGDYYSYDMDKGYSRHAINGPADQGIIVKLGTPSIINHIRMLLWDRDIRSYSYYVEVSMEQKDWLRVVDYSQFSCRSWQYLYFDTRVVQYIRIVGTHNTVNKVFHLVTFECMYKQKIPNMVNDIICPNYNVATLEKSAVVIEGVSRARNALLNGDTKQYDWDSGYTCHQLGSGAILIQLGQPYIISSLRLLLWDCDDRSYSYYIESSMNIWEWEMVVDNTRESCKSWQIIRFSPRPVVFIRIVGTRNTANEVFHCVHFECPSSDENQSCSVTMTVGNKIKDSASPVNNSADSPASVQFAETATEAEEIH</sequence>
<dbReference type="GO" id="GO:0048512">
    <property type="term" value="P:circadian behavior"/>
    <property type="evidence" value="ECO:0007669"/>
    <property type="project" value="TreeGrafter"/>
</dbReference>
<dbReference type="GO" id="GO:0005737">
    <property type="term" value="C:cytoplasm"/>
    <property type="evidence" value="ECO:0007669"/>
    <property type="project" value="TreeGrafter"/>
</dbReference>
<gene>
    <name evidence="5" type="ORF">GWI33_015552</name>
</gene>
<evidence type="ECO:0000259" key="4">
    <source>
        <dbReference type="PROSITE" id="PS50097"/>
    </source>
</evidence>
<comment type="caution">
    <text evidence="5">The sequence shown here is derived from an EMBL/GenBank/DDBJ whole genome shotgun (WGS) entry which is preliminary data.</text>
</comment>
<name>A0A834ID22_RHYFE</name>
<dbReference type="SUPFAM" id="SSF49785">
    <property type="entry name" value="Galactose-binding domain-like"/>
    <property type="match status" value="2"/>
</dbReference>
<dbReference type="Pfam" id="PF24656">
    <property type="entry name" value="CEPT76_peptidase"/>
    <property type="match status" value="1"/>
</dbReference>
<dbReference type="InterPro" id="IPR034091">
    <property type="entry name" value="BTBD9_BACK-like_dom"/>
</dbReference>
<dbReference type="Gene3D" id="3.30.710.10">
    <property type="entry name" value="Potassium Channel Kv1.1, Chain A"/>
    <property type="match status" value="1"/>
</dbReference>
<dbReference type="PANTHER" id="PTHR46306:SF1">
    <property type="entry name" value="BTB_POZ DOMAIN-CONTAINING PROTEIN 9"/>
    <property type="match status" value="1"/>
</dbReference>
<dbReference type="Proteomes" id="UP000625711">
    <property type="component" value="Unassembled WGS sequence"/>
</dbReference>
<feature type="signal peptide" evidence="3">
    <location>
        <begin position="1"/>
        <end position="25"/>
    </location>
</feature>
<keyword evidence="6" id="KW-1185">Reference proteome</keyword>
<dbReference type="SMART" id="SM00225">
    <property type="entry name" value="BTB"/>
    <property type="match status" value="1"/>
</dbReference>